<dbReference type="Pfam" id="PF00990">
    <property type="entry name" value="GGDEF"/>
    <property type="match status" value="1"/>
</dbReference>
<dbReference type="InterPro" id="IPR043128">
    <property type="entry name" value="Rev_trsase/Diguanyl_cyclase"/>
</dbReference>
<dbReference type="PROSITE" id="PS50887">
    <property type="entry name" value="GGDEF"/>
    <property type="match status" value="1"/>
</dbReference>
<dbReference type="OrthoDB" id="353812at2"/>
<dbReference type="PROSITE" id="PS50883">
    <property type="entry name" value="EAL"/>
    <property type="match status" value="1"/>
</dbReference>
<evidence type="ECO:0000259" key="3">
    <source>
        <dbReference type="PROSITE" id="PS50883"/>
    </source>
</evidence>
<dbReference type="NCBIfam" id="TIGR00229">
    <property type="entry name" value="sensory_box"/>
    <property type="match status" value="2"/>
</dbReference>
<dbReference type="SMART" id="SM00267">
    <property type="entry name" value="GGDEF"/>
    <property type="match status" value="1"/>
</dbReference>
<evidence type="ECO:0000259" key="2">
    <source>
        <dbReference type="PROSITE" id="PS50113"/>
    </source>
</evidence>
<dbReference type="Gene3D" id="3.30.450.20">
    <property type="entry name" value="PAS domain"/>
    <property type="match status" value="2"/>
</dbReference>
<accession>A0A1T4LF24</accession>
<dbReference type="AlphaFoldDB" id="A0A1T4LF24"/>
<dbReference type="PROSITE" id="PS50112">
    <property type="entry name" value="PAS"/>
    <property type="match status" value="1"/>
</dbReference>
<keyword evidence="6" id="KW-1185">Reference proteome</keyword>
<dbReference type="InterPro" id="IPR000160">
    <property type="entry name" value="GGDEF_dom"/>
</dbReference>
<feature type="domain" description="PAC" evidence="2">
    <location>
        <begin position="299"/>
        <end position="360"/>
    </location>
</feature>
<evidence type="ECO:0000259" key="4">
    <source>
        <dbReference type="PROSITE" id="PS50887"/>
    </source>
</evidence>
<dbReference type="EMBL" id="FUWX01000006">
    <property type="protein sequence ID" value="SJZ53226.1"/>
    <property type="molecule type" value="Genomic_DNA"/>
</dbReference>
<evidence type="ECO:0000313" key="6">
    <source>
        <dbReference type="Proteomes" id="UP000191153"/>
    </source>
</evidence>
<feature type="domain" description="PAS" evidence="1">
    <location>
        <begin position="239"/>
        <end position="279"/>
    </location>
</feature>
<dbReference type="STRING" id="180163.SAMN02745174_00822"/>
<dbReference type="SUPFAM" id="SSF55073">
    <property type="entry name" value="Nucleotide cyclase"/>
    <property type="match status" value="1"/>
</dbReference>
<dbReference type="SUPFAM" id="SSF141868">
    <property type="entry name" value="EAL domain-like"/>
    <property type="match status" value="1"/>
</dbReference>
<organism evidence="5 6">
    <name type="scientific">Cetobacterium ceti</name>
    <dbReference type="NCBI Taxonomy" id="180163"/>
    <lineage>
        <taxon>Bacteria</taxon>
        <taxon>Fusobacteriati</taxon>
        <taxon>Fusobacteriota</taxon>
        <taxon>Fusobacteriia</taxon>
        <taxon>Fusobacteriales</taxon>
        <taxon>Fusobacteriaceae</taxon>
        <taxon>Cetobacterium</taxon>
    </lineage>
</organism>
<dbReference type="InterPro" id="IPR000014">
    <property type="entry name" value="PAS"/>
</dbReference>
<dbReference type="InterPro" id="IPR029787">
    <property type="entry name" value="Nucleotide_cyclase"/>
</dbReference>
<dbReference type="NCBIfam" id="TIGR00254">
    <property type="entry name" value="GGDEF"/>
    <property type="match status" value="1"/>
</dbReference>
<feature type="domain" description="GGDEF" evidence="4">
    <location>
        <begin position="390"/>
        <end position="522"/>
    </location>
</feature>
<dbReference type="InterPro" id="IPR000700">
    <property type="entry name" value="PAS-assoc_C"/>
</dbReference>
<dbReference type="CDD" id="cd01949">
    <property type="entry name" value="GGDEF"/>
    <property type="match status" value="1"/>
</dbReference>
<dbReference type="Proteomes" id="UP000191153">
    <property type="component" value="Unassembled WGS sequence"/>
</dbReference>
<dbReference type="SUPFAM" id="SSF55785">
    <property type="entry name" value="PYP-like sensor domain (PAS domain)"/>
    <property type="match status" value="2"/>
</dbReference>
<evidence type="ECO:0000313" key="5">
    <source>
        <dbReference type="EMBL" id="SJZ53226.1"/>
    </source>
</evidence>
<dbReference type="CDD" id="cd01948">
    <property type="entry name" value="EAL"/>
    <property type="match status" value="1"/>
</dbReference>
<dbReference type="InterPro" id="IPR013656">
    <property type="entry name" value="PAS_4"/>
</dbReference>
<dbReference type="InterPro" id="IPR052155">
    <property type="entry name" value="Biofilm_reg_signaling"/>
</dbReference>
<reference evidence="5 6" key="1">
    <citation type="submission" date="2017-02" db="EMBL/GenBank/DDBJ databases">
        <authorList>
            <person name="Peterson S.W."/>
        </authorList>
    </citation>
    <scope>NUCLEOTIDE SEQUENCE [LARGE SCALE GENOMIC DNA]</scope>
    <source>
        <strain evidence="5 6">ATCC 700028</strain>
    </source>
</reference>
<dbReference type="InterPro" id="IPR035919">
    <property type="entry name" value="EAL_sf"/>
</dbReference>
<dbReference type="PROSITE" id="PS50113">
    <property type="entry name" value="PAC"/>
    <property type="match status" value="2"/>
</dbReference>
<name>A0A1T4LF24_9FUSO</name>
<dbReference type="Pfam" id="PF08448">
    <property type="entry name" value="PAS_4"/>
    <property type="match status" value="2"/>
</dbReference>
<protein>
    <submittedName>
        <fullName evidence="5">PAS domain S-box-containing protein/diguanylate cyclase (GGDEF) domain-containing protein</fullName>
    </submittedName>
</protein>
<dbReference type="InterPro" id="IPR035965">
    <property type="entry name" value="PAS-like_dom_sf"/>
</dbReference>
<dbReference type="Gene3D" id="3.30.70.270">
    <property type="match status" value="1"/>
</dbReference>
<feature type="domain" description="EAL" evidence="3">
    <location>
        <begin position="531"/>
        <end position="784"/>
    </location>
</feature>
<evidence type="ECO:0000259" key="1">
    <source>
        <dbReference type="PROSITE" id="PS50112"/>
    </source>
</evidence>
<dbReference type="Gene3D" id="3.20.20.450">
    <property type="entry name" value="EAL domain"/>
    <property type="match status" value="1"/>
</dbReference>
<dbReference type="Pfam" id="PF00563">
    <property type="entry name" value="EAL"/>
    <property type="match status" value="1"/>
</dbReference>
<dbReference type="RefSeq" id="WP_078693357.1">
    <property type="nucleotide sequence ID" value="NZ_FUWX01000006.1"/>
</dbReference>
<dbReference type="PANTHER" id="PTHR44757">
    <property type="entry name" value="DIGUANYLATE CYCLASE DGCP"/>
    <property type="match status" value="1"/>
</dbReference>
<proteinExistence type="predicted"/>
<feature type="domain" description="PAC" evidence="2">
    <location>
        <begin position="190"/>
        <end position="245"/>
    </location>
</feature>
<dbReference type="InterPro" id="IPR001633">
    <property type="entry name" value="EAL_dom"/>
</dbReference>
<sequence length="784" mass="92096">MLKLKILILNQDKIIFEKIEKHNKEKYIFYFETLENLKGGYKEEVDIVLCNSMEYSAINFIKRNICKNILLILEENQHRDNIDYNESIFDFISKPFKENELMYKFQLIGKYILAEKIAQENKMRFNTLLNNVPYMAWFKNEDSKYIVVNDEFKEHCGKNYERIYGQDDYFVWEGVIGEKCRLYDIEVMEKRKQIVFDEVIPGRKGYKEFNIYKVPVIDENNEVKGTMGIARDITDLKNKDEKFKILIENIPFPVYMKDVQGRIVTGNDKFLEMFNLNKELYKYLQEEDFLGIEFKEDIKNEDLSVIRGKKGINIIKKIKDDRVLDISKAPVSEISEEVIGIVCILRDITDLKNQEEKIKNLAYTDSLTKLANRRGLYQYIENEMLLKEINKITIMFIDLDNFKYLNDSFGHFYADNVLNYFATRLKEICKDGFISRMGGDEFVIVWENFVNKDFLIEKAEDILDILSAKNKNGKLTRVSASIGIVVGNINEEENIDSLLMKGDLALYKAKEQGKNQYVFYNKYLDQKRCLDLDIEQELRNALAKNELVLYYQPQYDLNRNLVGFEALLRWHNEKFKHIPIIEVIKIMEKYNLIDDIGRFITRSAMEFSRKINENRKRNIVVSINISSIQIMKNNFVRKIKKYLGEIGADPKNIGLEITETVLLQNIEENIEKIKELRDIGVKISLDDFGTGYSSFSYLVKLPLNNIKIDKSFVKGMTEAEEYKKLIKLTVDTARALKLNVVGEGVETERDFEILKEIGIDYIQGYLFSKPIPEKEAIELLMKEK</sequence>
<gene>
    <name evidence="5" type="ORF">SAMN02745174_00822</name>
</gene>
<dbReference type="SMART" id="SM00052">
    <property type="entry name" value="EAL"/>
    <property type="match status" value="1"/>
</dbReference>
<dbReference type="PANTHER" id="PTHR44757:SF2">
    <property type="entry name" value="BIOFILM ARCHITECTURE MAINTENANCE PROTEIN MBAA"/>
    <property type="match status" value="1"/>
</dbReference>